<feature type="transmembrane region" description="Helical" evidence="1">
    <location>
        <begin position="65"/>
        <end position="89"/>
    </location>
</feature>
<dbReference type="RefSeq" id="WP_119516332.1">
    <property type="nucleotide sequence ID" value="NZ_NQYH01000008.1"/>
</dbReference>
<accession>A0A3A1YQL7</accession>
<sequence>MIDFDNITIKQAIAYYREAAVKRHENVSGHGFSWQAEAVKHLSIAHSLGMTGAVALLAVPNLGTLWLLAPIILFFGGLVLVLIGMRYAAAGYFDRASKITSLISNVDKLNVPGNEHAALKYAMQNIRSDPKDGQEKLDLGLYLAYSSGASLILGAISLVAIIVRHGI</sequence>
<keyword evidence="1" id="KW-1133">Transmembrane helix</keyword>
<name>A0A3A1YQL7_9BURK</name>
<dbReference type="AlphaFoldDB" id="A0A3A1YQL7"/>
<evidence type="ECO:0000313" key="2">
    <source>
        <dbReference type="EMBL" id="RIY40472.1"/>
    </source>
</evidence>
<evidence type="ECO:0000313" key="3">
    <source>
        <dbReference type="Proteomes" id="UP000266206"/>
    </source>
</evidence>
<keyword evidence="1" id="KW-0812">Transmembrane</keyword>
<gene>
    <name evidence="2" type="ORF">CJP73_10055</name>
</gene>
<proteinExistence type="predicted"/>
<comment type="caution">
    <text evidence="2">The sequence shown here is derived from an EMBL/GenBank/DDBJ whole genome shotgun (WGS) entry which is preliminary data.</text>
</comment>
<organism evidence="2 3">
    <name type="scientific">Neopusillimonas maritima</name>
    <dbReference type="NCBI Taxonomy" id="2026239"/>
    <lineage>
        <taxon>Bacteria</taxon>
        <taxon>Pseudomonadati</taxon>
        <taxon>Pseudomonadota</taxon>
        <taxon>Betaproteobacteria</taxon>
        <taxon>Burkholderiales</taxon>
        <taxon>Alcaligenaceae</taxon>
        <taxon>Neopusillimonas</taxon>
    </lineage>
</organism>
<evidence type="ECO:0000256" key="1">
    <source>
        <dbReference type="SAM" id="Phobius"/>
    </source>
</evidence>
<feature type="transmembrane region" description="Helical" evidence="1">
    <location>
        <begin position="141"/>
        <end position="163"/>
    </location>
</feature>
<reference evidence="2 3" key="1">
    <citation type="submission" date="2017-08" db="EMBL/GenBank/DDBJ databases">
        <title>Pusillimonas indicus sp. nov., a member of the family Alcaligenaceae isolated from surface seawater.</title>
        <authorList>
            <person name="Li J."/>
        </authorList>
    </citation>
    <scope>NUCLEOTIDE SEQUENCE [LARGE SCALE GENOMIC DNA]</scope>
    <source>
        <strain evidence="2 3">L52-1-41</strain>
    </source>
</reference>
<dbReference type="EMBL" id="NQYH01000008">
    <property type="protein sequence ID" value="RIY40472.1"/>
    <property type="molecule type" value="Genomic_DNA"/>
</dbReference>
<feature type="transmembrane region" description="Helical" evidence="1">
    <location>
        <begin position="42"/>
        <end position="59"/>
    </location>
</feature>
<protein>
    <submittedName>
        <fullName evidence="2">Uncharacterized protein</fullName>
    </submittedName>
</protein>
<dbReference type="Proteomes" id="UP000266206">
    <property type="component" value="Unassembled WGS sequence"/>
</dbReference>
<keyword evidence="1" id="KW-0472">Membrane</keyword>